<dbReference type="InterPro" id="IPR018868">
    <property type="entry name" value="BAD"/>
</dbReference>
<evidence type="ECO:0000313" key="3">
    <source>
        <dbReference type="Proteomes" id="UP001476798"/>
    </source>
</evidence>
<dbReference type="PANTHER" id="PTHR28540:SF1">
    <property type="entry name" value="BCL2-ASSOCIATED AGONIST OF CELL DEATH"/>
    <property type="match status" value="1"/>
</dbReference>
<accession>A0ABV0NYK8</accession>
<dbReference type="EMBL" id="JAHRIO010051295">
    <property type="protein sequence ID" value="MEQ2175317.1"/>
    <property type="molecule type" value="Genomic_DNA"/>
</dbReference>
<comment type="caution">
    <text evidence="2">The sequence shown here is derived from an EMBL/GenBank/DDBJ whole genome shotgun (WGS) entry which is preliminary data.</text>
</comment>
<name>A0ABV0NYK8_9TELE</name>
<keyword evidence="3" id="KW-1185">Reference proteome</keyword>
<evidence type="ECO:0000313" key="2">
    <source>
        <dbReference type="EMBL" id="MEQ2175317.1"/>
    </source>
</evidence>
<organism evidence="2 3">
    <name type="scientific">Goodea atripinnis</name>
    <dbReference type="NCBI Taxonomy" id="208336"/>
    <lineage>
        <taxon>Eukaryota</taxon>
        <taxon>Metazoa</taxon>
        <taxon>Chordata</taxon>
        <taxon>Craniata</taxon>
        <taxon>Vertebrata</taxon>
        <taxon>Euteleostomi</taxon>
        <taxon>Actinopterygii</taxon>
        <taxon>Neopterygii</taxon>
        <taxon>Teleostei</taxon>
        <taxon>Neoteleostei</taxon>
        <taxon>Acanthomorphata</taxon>
        <taxon>Ovalentaria</taxon>
        <taxon>Atherinomorphae</taxon>
        <taxon>Cyprinodontiformes</taxon>
        <taxon>Goodeidae</taxon>
        <taxon>Goodea</taxon>
    </lineage>
</organism>
<dbReference type="PANTHER" id="PTHR28540">
    <property type="entry name" value="BCL2-ASSOCIATED AGONIST OF CELL DEATH"/>
    <property type="match status" value="1"/>
</dbReference>
<protein>
    <submittedName>
        <fullName evidence="2">Uncharacterized protein</fullName>
    </submittedName>
</protein>
<proteinExistence type="predicted"/>
<gene>
    <name evidence="2" type="ORF">GOODEAATRI_016795</name>
</gene>
<evidence type="ECO:0000256" key="1">
    <source>
        <dbReference type="SAM" id="MobiDB-lite"/>
    </source>
</evidence>
<dbReference type="Pfam" id="PF10514">
    <property type="entry name" value="Bcl-2_BAD"/>
    <property type="match status" value="1"/>
</dbReference>
<dbReference type="Proteomes" id="UP001476798">
    <property type="component" value="Unassembled WGS sequence"/>
</dbReference>
<sequence>MDLKSEETNKSRFATVTSARRGVALTRSDWRKSLQPLSALTLSLPANGRIRLNSESHASTISRGEELLARGEEEAGTPTEGFSFRNRSNSAPPALWAAKKYGRQLRRMSDEFVNLLDKGVRMRIWIVLKQQIISVAPSLSSSIQFTHVKKYLRVKCGNCFMFLLCFGITQELRKVSSAGSNRPIPHSRSWWNYLFSHQETEGENSHHETHSHRTE</sequence>
<feature type="region of interest" description="Disordered" evidence="1">
    <location>
        <begin position="68"/>
        <end position="87"/>
    </location>
</feature>
<reference evidence="2 3" key="1">
    <citation type="submission" date="2021-06" db="EMBL/GenBank/DDBJ databases">
        <authorList>
            <person name="Palmer J.M."/>
        </authorList>
    </citation>
    <scope>NUCLEOTIDE SEQUENCE [LARGE SCALE GENOMIC DNA]</scope>
    <source>
        <strain evidence="2 3">GA_2019</strain>
        <tissue evidence="2">Muscle</tissue>
    </source>
</reference>